<evidence type="ECO:0000256" key="1">
    <source>
        <dbReference type="PROSITE-ProRule" id="PRU00042"/>
    </source>
</evidence>
<dbReference type="InterPro" id="IPR036236">
    <property type="entry name" value="Znf_C2H2_sf"/>
</dbReference>
<dbReference type="SUPFAM" id="SSF57667">
    <property type="entry name" value="beta-beta-alpha zinc fingers"/>
    <property type="match status" value="1"/>
</dbReference>
<proteinExistence type="predicted"/>
<dbReference type="PANTHER" id="PTHR46353">
    <property type="entry name" value="ZINC FINGER PROTEIN 5"/>
    <property type="match status" value="1"/>
</dbReference>
<dbReference type="PROSITE" id="PS50157">
    <property type="entry name" value="ZINC_FINGER_C2H2_2"/>
    <property type="match status" value="1"/>
</dbReference>
<dbReference type="PANTHER" id="PTHR46353:SF23">
    <property type="entry name" value="C2H2 ZINC FINGER-CONTAINING PROTEIN-RELATED"/>
    <property type="match status" value="1"/>
</dbReference>
<dbReference type="GO" id="GO:0010090">
    <property type="term" value="P:trichome morphogenesis"/>
    <property type="evidence" value="ECO:0007669"/>
    <property type="project" value="InterPro"/>
</dbReference>
<reference evidence="4" key="2">
    <citation type="journal article" date="2024" name="Plant">
        <title>Genomic evolution and insights into agronomic trait innovations of Sesamum species.</title>
        <authorList>
            <person name="Miao H."/>
            <person name="Wang L."/>
            <person name="Qu L."/>
            <person name="Liu H."/>
            <person name="Sun Y."/>
            <person name="Le M."/>
            <person name="Wang Q."/>
            <person name="Wei S."/>
            <person name="Zheng Y."/>
            <person name="Lin W."/>
            <person name="Duan Y."/>
            <person name="Cao H."/>
            <person name="Xiong S."/>
            <person name="Wang X."/>
            <person name="Wei L."/>
            <person name="Li C."/>
            <person name="Ma Q."/>
            <person name="Ju M."/>
            <person name="Zhao R."/>
            <person name="Li G."/>
            <person name="Mu C."/>
            <person name="Tian Q."/>
            <person name="Mei H."/>
            <person name="Zhang T."/>
            <person name="Gao T."/>
            <person name="Zhang H."/>
        </authorList>
    </citation>
    <scope>NUCLEOTIDE SEQUENCE</scope>
    <source>
        <strain evidence="4">3651</strain>
    </source>
</reference>
<dbReference type="GO" id="GO:0008270">
    <property type="term" value="F:zinc ion binding"/>
    <property type="evidence" value="ECO:0007669"/>
    <property type="project" value="UniProtKB-KW"/>
</dbReference>
<feature type="domain" description="C2H2-type" evidence="3">
    <location>
        <begin position="63"/>
        <end position="90"/>
    </location>
</feature>
<organism evidence="4 5">
    <name type="scientific">Sesamum alatum</name>
    <dbReference type="NCBI Taxonomy" id="300844"/>
    <lineage>
        <taxon>Eukaryota</taxon>
        <taxon>Viridiplantae</taxon>
        <taxon>Streptophyta</taxon>
        <taxon>Embryophyta</taxon>
        <taxon>Tracheophyta</taxon>
        <taxon>Spermatophyta</taxon>
        <taxon>Magnoliopsida</taxon>
        <taxon>eudicotyledons</taxon>
        <taxon>Gunneridae</taxon>
        <taxon>Pentapetalae</taxon>
        <taxon>asterids</taxon>
        <taxon>lamiids</taxon>
        <taxon>Lamiales</taxon>
        <taxon>Pedaliaceae</taxon>
        <taxon>Sesamum</taxon>
    </lineage>
</organism>
<dbReference type="EMBL" id="JACGWO010000006">
    <property type="protein sequence ID" value="KAK4425926.1"/>
    <property type="molecule type" value="Genomic_DNA"/>
</dbReference>
<name>A0AAE1YA00_9LAMI</name>
<keyword evidence="1" id="KW-0862">Zinc</keyword>
<keyword evidence="1" id="KW-0479">Metal-binding</keyword>
<feature type="compositionally biased region" description="Low complexity" evidence="2">
    <location>
        <begin position="1"/>
        <end position="10"/>
    </location>
</feature>
<dbReference type="InterPro" id="IPR013087">
    <property type="entry name" value="Znf_C2H2_type"/>
</dbReference>
<dbReference type="Gene3D" id="3.30.160.60">
    <property type="entry name" value="Classic Zinc Finger"/>
    <property type="match status" value="1"/>
</dbReference>
<dbReference type="GO" id="GO:0003700">
    <property type="term" value="F:DNA-binding transcription factor activity"/>
    <property type="evidence" value="ECO:0007669"/>
    <property type="project" value="TreeGrafter"/>
</dbReference>
<dbReference type="PROSITE" id="PS00028">
    <property type="entry name" value="ZINC_FINGER_C2H2_1"/>
    <property type="match status" value="1"/>
</dbReference>
<dbReference type="InterPro" id="IPR044299">
    <property type="entry name" value="GIS3/ZFP5/ZFP6"/>
</dbReference>
<comment type="caution">
    <text evidence="4">The sequence shown here is derived from an EMBL/GenBank/DDBJ whole genome shotgun (WGS) entry which is preliminary data.</text>
</comment>
<gene>
    <name evidence="4" type="ORF">Salat_1786600</name>
</gene>
<keyword evidence="1" id="KW-0863">Zinc-finger</keyword>
<evidence type="ECO:0000313" key="5">
    <source>
        <dbReference type="Proteomes" id="UP001293254"/>
    </source>
</evidence>
<reference evidence="4" key="1">
    <citation type="submission" date="2020-06" db="EMBL/GenBank/DDBJ databases">
        <authorList>
            <person name="Li T."/>
            <person name="Hu X."/>
            <person name="Zhang T."/>
            <person name="Song X."/>
            <person name="Zhang H."/>
            <person name="Dai N."/>
            <person name="Sheng W."/>
            <person name="Hou X."/>
            <person name="Wei L."/>
        </authorList>
    </citation>
    <scope>NUCLEOTIDE SEQUENCE</scope>
    <source>
        <strain evidence="4">3651</strain>
        <tissue evidence="4">Leaf</tissue>
    </source>
</reference>
<protein>
    <submittedName>
        <fullName evidence="4">Zinc finger protein 6</fullName>
    </submittedName>
</protein>
<dbReference type="GO" id="GO:0009736">
    <property type="term" value="P:cytokinin-activated signaling pathway"/>
    <property type="evidence" value="ECO:0007669"/>
    <property type="project" value="TreeGrafter"/>
</dbReference>
<keyword evidence="5" id="KW-1185">Reference proteome</keyword>
<evidence type="ECO:0000259" key="3">
    <source>
        <dbReference type="PROSITE" id="PS50157"/>
    </source>
</evidence>
<evidence type="ECO:0000313" key="4">
    <source>
        <dbReference type="EMBL" id="KAK4425926.1"/>
    </source>
</evidence>
<accession>A0AAE1YA00</accession>
<dbReference type="AlphaFoldDB" id="A0AAE1YA00"/>
<dbReference type="GO" id="GO:0009740">
    <property type="term" value="P:gibberellic acid mediated signaling pathway"/>
    <property type="evidence" value="ECO:0007669"/>
    <property type="project" value="TreeGrafter"/>
</dbReference>
<dbReference type="GO" id="GO:0000976">
    <property type="term" value="F:transcription cis-regulatory region binding"/>
    <property type="evidence" value="ECO:0007669"/>
    <property type="project" value="TreeGrafter"/>
</dbReference>
<evidence type="ECO:0000256" key="2">
    <source>
        <dbReference type="SAM" id="MobiDB-lite"/>
    </source>
</evidence>
<feature type="region of interest" description="Disordered" evidence="2">
    <location>
        <begin position="1"/>
        <end position="31"/>
    </location>
</feature>
<dbReference type="GO" id="GO:0005634">
    <property type="term" value="C:nucleus"/>
    <property type="evidence" value="ECO:0007669"/>
    <property type="project" value="TreeGrafter"/>
</dbReference>
<dbReference type="Proteomes" id="UP001293254">
    <property type="component" value="Unassembled WGS sequence"/>
</dbReference>
<sequence length="202" mass="21712">MEENSSSSSSARDACEPDVQEYYAPSSSSSSSVMKLFGFPVLGNNYDKVPMLQPNDVENHKRFECQHCRRKFANSQALGGHQNAHKKERQRAKRAHFVPDPRRLGSALNIINPHGTRPASFIASNNTAYAAAAARFQLIPPPTANAVGAPPQVLSGVPLRYPGGFQLGPPRRQGGLGEVGPASMPVGWTTGVAEGLDVDLHL</sequence>